<dbReference type="Proteomes" id="UP000055024">
    <property type="component" value="Unassembled WGS sequence"/>
</dbReference>
<keyword evidence="2" id="KW-1185">Reference proteome</keyword>
<dbReference type="EMBL" id="JYDP01003162">
    <property type="protein sequence ID" value="KRY96077.1"/>
    <property type="molecule type" value="Genomic_DNA"/>
</dbReference>
<comment type="caution">
    <text evidence="1">The sequence shown here is derived from an EMBL/GenBank/DDBJ whole genome shotgun (WGS) entry which is preliminary data.</text>
</comment>
<accession>A0A0V1GCX3</accession>
<gene>
    <name evidence="1" type="ORF">T11_3301</name>
</gene>
<sequence length="57" mass="7107">MPPGHRRFTFVVVCARWRWRYARLSKWRKKNGAKLQLLRNFRLFKRLMKTLTSTLRE</sequence>
<protein>
    <submittedName>
        <fullName evidence="1">Uncharacterized protein</fullName>
    </submittedName>
</protein>
<proteinExistence type="predicted"/>
<evidence type="ECO:0000313" key="2">
    <source>
        <dbReference type="Proteomes" id="UP000055024"/>
    </source>
</evidence>
<name>A0A0V1GCX3_9BILA</name>
<evidence type="ECO:0000313" key="1">
    <source>
        <dbReference type="EMBL" id="KRY96077.1"/>
    </source>
</evidence>
<dbReference type="AlphaFoldDB" id="A0A0V1GCX3"/>
<organism evidence="1 2">
    <name type="scientific">Trichinella zimbabwensis</name>
    <dbReference type="NCBI Taxonomy" id="268475"/>
    <lineage>
        <taxon>Eukaryota</taxon>
        <taxon>Metazoa</taxon>
        <taxon>Ecdysozoa</taxon>
        <taxon>Nematoda</taxon>
        <taxon>Enoplea</taxon>
        <taxon>Dorylaimia</taxon>
        <taxon>Trichinellida</taxon>
        <taxon>Trichinellidae</taxon>
        <taxon>Trichinella</taxon>
    </lineage>
</organism>
<reference evidence="1 2" key="1">
    <citation type="submission" date="2015-01" db="EMBL/GenBank/DDBJ databases">
        <title>Evolution of Trichinella species and genotypes.</title>
        <authorList>
            <person name="Korhonen P.K."/>
            <person name="Edoardo P."/>
            <person name="Giuseppe L.R."/>
            <person name="Gasser R.B."/>
        </authorList>
    </citation>
    <scope>NUCLEOTIDE SEQUENCE [LARGE SCALE GENOMIC DNA]</scope>
    <source>
        <strain evidence="1">ISS1029</strain>
    </source>
</reference>